<dbReference type="AlphaFoldDB" id="X1PHQ8"/>
<dbReference type="EMBL" id="BARV01033929">
    <property type="protein sequence ID" value="GAI55388.1"/>
    <property type="molecule type" value="Genomic_DNA"/>
</dbReference>
<dbReference type="Gene3D" id="3.40.50.300">
    <property type="entry name" value="P-loop containing nucleotide triphosphate hydrolases"/>
    <property type="match status" value="1"/>
</dbReference>
<comment type="caution">
    <text evidence="1">The sequence shown here is derived from an EMBL/GenBank/DDBJ whole genome shotgun (WGS) entry which is preliminary data.</text>
</comment>
<organism evidence="1">
    <name type="scientific">marine sediment metagenome</name>
    <dbReference type="NCBI Taxonomy" id="412755"/>
    <lineage>
        <taxon>unclassified sequences</taxon>
        <taxon>metagenomes</taxon>
        <taxon>ecological metagenomes</taxon>
    </lineage>
</organism>
<evidence type="ECO:0008006" key="2">
    <source>
        <dbReference type="Google" id="ProtNLM"/>
    </source>
</evidence>
<feature type="non-terminal residue" evidence="1">
    <location>
        <position position="1"/>
    </location>
</feature>
<proteinExistence type="predicted"/>
<dbReference type="InterPro" id="IPR027417">
    <property type="entry name" value="P-loop_NTPase"/>
</dbReference>
<gene>
    <name evidence="1" type="ORF">S06H3_53238</name>
</gene>
<name>X1PHQ8_9ZZZZ</name>
<feature type="non-terminal residue" evidence="1">
    <location>
        <position position="245"/>
    </location>
</feature>
<protein>
    <recommendedName>
        <fullName evidence="2">NACHT domain-containing protein</fullName>
    </recommendedName>
</protein>
<accession>X1PHQ8</accession>
<sequence>LRELNHTRATLLEIVSEVLRENGLQTDNTYVRRALKEGHFLLLLDGLDEVAVTRREQLKREIRKLASKYPHSPLVVSSRPETDLSGWEGFTLWEMIPLSLTEARELIKRIPSDSAIKKQFLQDLKDLFEEHQSFVSNPLLLSIMLLTYGQSADIPRKRSVFFNQAYEALYERHDVRKEGFRRQRKTDLDIQDFKRVFSAFSIQTYDDSALTMSRSGSRKYLEESKHMCHLEYQVNDYLDDALQAV</sequence>
<evidence type="ECO:0000313" key="1">
    <source>
        <dbReference type="EMBL" id="GAI55388.1"/>
    </source>
</evidence>
<reference evidence="1" key="1">
    <citation type="journal article" date="2014" name="Front. Microbiol.">
        <title>High frequency of phylogenetically diverse reductive dehalogenase-homologous genes in deep subseafloor sedimentary metagenomes.</title>
        <authorList>
            <person name="Kawai M."/>
            <person name="Futagami T."/>
            <person name="Toyoda A."/>
            <person name="Takaki Y."/>
            <person name="Nishi S."/>
            <person name="Hori S."/>
            <person name="Arai W."/>
            <person name="Tsubouchi T."/>
            <person name="Morono Y."/>
            <person name="Uchiyama I."/>
            <person name="Ito T."/>
            <person name="Fujiyama A."/>
            <person name="Inagaki F."/>
            <person name="Takami H."/>
        </authorList>
    </citation>
    <scope>NUCLEOTIDE SEQUENCE</scope>
    <source>
        <strain evidence="1">Expedition CK06-06</strain>
    </source>
</reference>